<dbReference type="OrthoDB" id="10642986at2759"/>
<protein>
    <submittedName>
        <fullName evidence="1">Uncharacterized protein</fullName>
    </submittedName>
</protein>
<name>A0A8K0CGC0_IGNLU</name>
<keyword evidence="2" id="KW-1185">Reference proteome</keyword>
<organism evidence="1 2">
    <name type="scientific">Ignelater luminosus</name>
    <name type="common">Cucubano</name>
    <name type="synonym">Pyrophorus luminosus</name>
    <dbReference type="NCBI Taxonomy" id="2038154"/>
    <lineage>
        <taxon>Eukaryota</taxon>
        <taxon>Metazoa</taxon>
        <taxon>Ecdysozoa</taxon>
        <taxon>Arthropoda</taxon>
        <taxon>Hexapoda</taxon>
        <taxon>Insecta</taxon>
        <taxon>Pterygota</taxon>
        <taxon>Neoptera</taxon>
        <taxon>Endopterygota</taxon>
        <taxon>Coleoptera</taxon>
        <taxon>Polyphaga</taxon>
        <taxon>Elateriformia</taxon>
        <taxon>Elateroidea</taxon>
        <taxon>Elateridae</taxon>
        <taxon>Agrypninae</taxon>
        <taxon>Pyrophorini</taxon>
        <taxon>Ignelater</taxon>
    </lineage>
</organism>
<sequence>MDLDLQIQWTSEDVIMRADCDRRSQTFFMVAGQLHGRVKNLYKIAQNKTPGKSSSVPDISPGKALDLVLPVPVITLAAKRTRRHIAGVLGRPPSLSKSEEVVLDNSKEEERLGDYENECVGCGEDFRKTKKKDD</sequence>
<gene>
    <name evidence="1" type="ORF">ILUMI_20482</name>
</gene>
<evidence type="ECO:0000313" key="1">
    <source>
        <dbReference type="EMBL" id="KAF2885709.1"/>
    </source>
</evidence>
<comment type="caution">
    <text evidence="1">The sequence shown here is derived from an EMBL/GenBank/DDBJ whole genome shotgun (WGS) entry which is preliminary data.</text>
</comment>
<dbReference type="EMBL" id="VTPC01089756">
    <property type="protein sequence ID" value="KAF2885709.1"/>
    <property type="molecule type" value="Genomic_DNA"/>
</dbReference>
<dbReference type="Proteomes" id="UP000801492">
    <property type="component" value="Unassembled WGS sequence"/>
</dbReference>
<proteinExistence type="predicted"/>
<evidence type="ECO:0000313" key="2">
    <source>
        <dbReference type="Proteomes" id="UP000801492"/>
    </source>
</evidence>
<accession>A0A8K0CGC0</accession>
<dbReference type="AlphaFoldDB" id="A0A8K0CGC0"/>
<reference evidence="1" key="1">
    <citation type="submission" date="2019-08" db="EMBL/GenBank/DDBJ databases">
        <title>The genome of the North American firefly Photinus pyralis.</title>
        <authorList>
            <consortium name="Photinus pyralis genome working group"/>
            <person name="Fallon T.R."/>
            <person name="Sander Lower S.E."/>
            <person name="Weng J.-K."/>
        </authorList>
    </citation>
    <scope>NUCLEOTIDE SEQUENCE</scope>
    <source>
        <strain evidence="1">TRF0915ILg1</strain>
        <tissue evidence="1">Whole body</tissue>
    </source>
</reference>